<evidence type="ECO:0000313" key="3">
    <source>
        <dbReference type="EMBL" id="HIP84755.1"/>
    </source>
</evidence>
<reference evidence="4" key="1">
    <citation type="journal article" date="2020" name="ISME J.">
        <title>Gammaproteobacteria mediating utilization of methyl-, sulfur- and petroleum organic compounds in deep ocean hydrothermal plumes.</title>
        <authorList>
            <person name="Zhou Z."/>
            <person name="Liu Y."/>
            <person name="Pan J."/>
            <person name="Cron B.R."/>
            <person name="Toner B.M."/>
            <person name="Anantharaman K."/>
            <person name="Breier J.A."/>
            <person name="Dick G.J."/>
            <person name="Li M."/>
        </authorList>
    </citation>
    <scope>NUCLEOTIDE SEQUENCE</scope>
    <source>
        <strain evidence="3">SZUA-1453</strain>
        <strain evidence="4">SZUA-1471</strain>
    </source>
</reference>
<dbReference type="PANTHER" id="PTHR34075">
    <property type="entry name" value="BLR3430 PROTEIN"/>
    <property type="match status" value="1"/>
</dbReference>
<proteinExistence type="predicted"/>
<evidence type="ECO:0000259" key="2">
    <source>
        <dbReference type="Pfam" id="PF12172"/>
    </source>
</evidence>
<dbReference type="InterPro" id="IPR022002">
    <property type="entry name" value="ChsH2_Znr"/>
</dbReference>
<dbReference type="Proteomes" id="UP000643554">
    <property type="component" value="Unassembled WGS sequence"/>
</dbReference>
<sequence length="131" mass="15388">MVVRSWRHIKERYCLIGTRCKTCGRIFFPSRNICPYCRRRGELEDYKLSGRGKVYSYSVVHVPPKELEMIAPYVIAIVELEEGPRITTQIDCKPEEVYIGMPVEVVFRRIKEDGEEGIIHYGYKFKPVENQ</sequence>
<dbReference type="EMBL" id="DQUO01000013">
    <property type="protein sequence ID" value="HIP90948.1"/>
    <property type="molecule type" value="Genomic_DNA"/>
</dbReference>
<name>A0A832ZJD1_9EURY</name>
<evidence type="ECO:0000313" key="4">
    <source>
        <dbReference type="EMBL" id="HIP90948.1"/>
    </source>
</evidence>
<evidence type="ECO:0000313" key="5">
    <source>
        <dbReference type="Proteomes" id="UP000618343"/>
    </source>
</evidence>
<dbReference type="PANTHER" id="PTHR34075:SF5">
    <property type="entry name" value="BLR3430 PROTEIN"/>
    <property type="match status" value="1"/>
</dbReference>
<protein>
    <submittedName>
        <fullName evidence="4">Zn-ribbon domain-containing OB-fold protein</fullName>
    </submittedName>
</protein>
<dbReference type="EMBL" id="DQUI01000074">
    <property type="protein sequence ID" value="HIP84755.1"/>
    <property type="molecule type" value="Genomic_DNA"/>
</dbReference>
<dbReference type="InterPro" id="IPR002878">
    <property type="entry name" value="ChsH2_C"/>
</dbReference>
<dbReference type="SUPFAM" id="SSF50249">
    <property type="entry name" value="Nucleic acid-binding proteins"/>
    <property type="match status" value="1"/>
</dbReference>
<evidence type="ECO:0000259" key="1">
    <source>
        <dbReference type="Pfam" id="PF01796"/>
    </source>
</evidence>
<feature type="domain" description="ChsH2 rubredoxin-like zinc ribbon" evidence="2">
    <location>
        <begin position="12"/>
        <end position="43"/>
    </location>
</feature>
<dbReference type="Pfam" id="PF01796">
    <property type="entry name" value="OB_ChsH2_C"/>
    <property type="match status" value="1"/>
</dbReference>
<feature type="domain" description="ChsH2 C-terminal OB-fold" evidence="1">
    <location>
        <begin position="47"/>
        <end position="108"/>
    </location>
</feature>
<dbReference type="InterPro" id="IPR012340">
    <property type="entry name" value="NA-bd_OB-fold"/>
</dbReference>
<gene>
    <name evidence="3" type="ORF">EYH15_04635</name>
    <name evidence="4" type="ORF">EYH21_01430</name>
</gene>
<accession>A0A832ZJD1</accession>
<comment type="caution">
    <text evidence="4">The sequence shown here is derived from an EMBL/GenBank/DDBJ whole genome shotgun (WGS) entry which is preliminary data.</text>
</comment>
<dbReference type="Pfam" id="PF12172">
    <property type="entry name" value="zf-ChsH2"/>
    <property type="match status" value="1"/>
</dbReference>
<dbReference type="Proteomes" id="UP000618343">
    <property type="component" value="Unassembled WGS sequence"/>
</dbReference>
<dbReference type="AlphaFoldDB" id="A0A832ZJD1"/>
<organism evidence="4 5">
    <name type="scientific">Methanothermococcus okinawensis</name>
    <dbReference type="NCBI Taxonomy" id="155863"/>
    <lineage>
        <taxon>Archaea</taxon>
        <taxon>Methanobacteriati</taxon>
        <taxon>Methanobacteriota</taxon>
        <taxon>Methanomada group</taxon>
        <taxon>Methanococci</taxon>
        <taxon>Methanococcales</taxon>
        <taxon>Methanococcaceae</taxon>
        <taxon>Methanothermococcus</taxon>
    </lineage>
</organism>
<dbReference type="Gene3D" id="6.10.30.10">
    <property type="match status" value="1"/>
</dbReference>
<dbReference type="InterPro" id="IPR052513">
    <property type="entry name" value="Thioester_dehydratase-like"/>
</dbReference>